<dbReference type="EMBL" id="JAUSWJ010000001">
    <property type="protein sequence ID" value="MDQ0514448.1"/>
    <property type="molecule type" value="Genomic_DNA"/>
</dbReference>
<dbReference type="PROSITE" id="PS52029">
    <property type="entry name" value="LD_TPASE"/>
    <property type="match status" value="1"/>
</dbReference>
<dbReference type="InterPro" id="IPR052905">
    <property type="entry name" value="LD-transpeptidase_YkuD-like"/>
</dbReference>
<dbReference type="Gene3D" id="1.10.101.10">
    <property type="entry name" value="PGBD-like superfamily/PGBD"/>
    <property type="match status" value="1"/>
</dbReference>
<keyword evidence="5 7" id="KW-0573">Peptidoglycan synthesis</keyword>
<comment type="similarity">
    <text evidence="2">Belongs to the YkuD family.</text>
</comment>
<sequence length="435" mass="47634">MSGSSKRPSFDGMTSGLRGLSRRNMLKFLAGGAAVSALGAGSAFAQGVDPIQQMLQSSFQEASDGFDAGTGGVASVRTSEPILSPSTSMAVEGAIARYNEIVAAGGWPQVPGDQKLSLGMRDPAVVILRQRLTVSGDLAPGIPSSETFDSYVDAALRRFQARHGLPADGVLGFATVGMMNVPADVRLAQLQTNLVRLKAMSGPLGDRYVMVNVPAASIEVVEGLRVISRHTAVVGKIDRETPILNSKIYRISFNPYWTVPASIIRKDLIPLMQKQPDYLTKKHIRIYDNAGIEVPPTAIDWNTDQATKGYLFRQDPGDFNSLGTVRISFHNDEDVYMHDTPLKDIFGNVERFDSSGCVRVQNVRQVIAWLLRDNPEFPRSRIDEIFKTGERVDVNLKPEIPVYLEYITAWATPDGAVYFRNDIYNRDGVGQIALQ</sequence>
<keyword evidence="4 7" id="KW-0133">Cell shape</keyword>
<dbReference type="Pfam" id="PF03734">
    <property type="entry name" value="YkuD"/>
    <property type="match status" value="1"/>
</dbReference>
<evidence type="ECO:0000256" key="4">
    <source>
        <dbReference type="ARBA" id="ARBA00022960"/>
    </source>
</evidence>
<dbReference type="Gene3D" id="2.40.440.10">
    <property type="entry name" value="L,D-transpeptidase catalytic domain-like"/>
    <property type="match status" value="1"/>
</dbReference>
<evidence type="ECO:0000256" key="1">
    <source>
        <dbReference type="ARBA" id="ARBA00004752"/>
    </source>
</evidence>
<keyword evidence="6 7" id="KW-0961">Cell wall biogenesis/degradation</keyword>
<dbReference type="InterPro" id="IPR002477">
    <property type="entry name" value="Peptidoglycan-bd-like"/>
</dbReference>
<dbReference type="SUPFAM" id="SSF141523">
    <property type="entry name" value="L,D-transpeptidase catalytic domain-like"/>
    <property type="match status" value="1"/>
</dbReference>
<comment type="caution">
    <text evidence="10">The sequence shown here is derived from an EMBL/GenBank/DDBJ whole genome shotgun (WGS) entry which is preliminary data.</text>
</comment>
<feature type="signal peptide" evidence="8">
    <location>
        <begin position="1"/>
        <end position="45"/>
    </location>
</feature>
<dbReference type="InterPro" id="IPR038063">
    <property type="entry name" value="Transpep_catalytic_dom"/>
</dbReference>
<evidence type="ECO:0000256" key="6">
    <source>
        <dbReference type="ARBA" id="ARBA00023316"/>
    </source>
</evidence>
<evidence type="ECO:0000256" key="7">
    <source>
        <dbReference type="PROSITE-ProRule" id="PRU01373"/>
    </source>
</evidence>
<evidence type="ECO:0000259" key="9">
    <source>
        <dbReference type="PROSITE" id="PS52029"/>
    </source>
</evidence>
<dbReference type="InterPro" id="IPR006311">
    <property type="entry name" value="TAT_signal"/>
</dbReference>
<evidence type="ECO:0000313" key="11">
    <source>
        <dbReference type="Proteomes" id="UP001223743"/>
    </source>
</evidence>
<proteinExistence type="inferred from homology"/>
<dbReference type="PANTHER" id="PTHR41533">
    <property type="entry name" value="L,D-TRANSPEPTIDASE HI_1667-RELATED"/>
    <property type="match status" value="1"/>
</dbReference>
<evidence type="ECO:0000256" key="2">
    <source>
        <dbReference type="ARBA" id="ARBA00005992"/>
    </source>
</evidence>
<dbReference type="RefSeq" id="WP_266282230.1">
    <property type="nucleotide sequence ID" value="NZ_JAPKNF010000001.1"/>
</dbReference>
<name>A0ABU0M0H3_9HYPH</name>
<evidence type="ECO:0000313" key="10">
    <source>
        <dbReference type="EMBL" id="MDQ0514448.1"/>
    </source>
</evidence>
<evidence type="ECO:0000256" key="5">
    <source>
        <dbReference type="ARBA" id="ARBA00022984"/>
    </source>
</evidence>
<protein>
    <submittedName>
        <fullName evidence="10">Murein L,D-transpeptidase YcbB/YkuD</fullName>
    </submittedName>
</protein>
<comment type="pathway">
    <text evidence="1 7">Cell wall biogenesis; peptidoglycan biosynthesis.</text>
</comment>
<gene>
    <name evidence="10" type="ORF">QO015_000061</name>
</gene>
<keyword evidence="11" id="KW-1185">Reference proteome</keyword>
<dbReference type="CDD" id="cd16913">
    <property type="entry name" value="YkuD_like"/>
    <property type="match status" value="1"/>
</dbReference>
<dbReference type="InterPro" id="IPR036366">
    <property type="entry name" value="PGBDSf"/>
</dbReference>
<dbReference type="Pfam" id="PF01471">
    <property type="entry name" value="PG_binding_1"/>
    <property type="match status" value="1"/>
</dbReference>
<evidence type="ECO:0000256" key="3">
    <source>
        <dbReference type="ARBA" id="ARBA00022679"/>
    </source>
</evidence>
<feature type="domain" description="L,D-TPase catalytic" evidence="9">
    <location>
        <begin position="207"/>
        <end position="395"/>
    </location>
</feature>
<feature type="active site" description="Nucleophile" evidence="7">
    <location>
        <position position="357"/>
    </location>
</feature>
<evidence type="ECO:0000256" key="8">
    <source>
        <dbReference type="SAM" id="SignalP"/>
    </source>
</evidence>
<dbReference type="InterPro" id="IPR036365">
    <property type="entry name" value="PGBD-like_sf"/>
</dbReference>
<dbReference type="PROSITE" id="PS51318">
    <property type="entry name" value="TAT"/>
    <property type="match status" value="1"/>
</dbReference>
<dbReference type="SUPFAM" id="SSF47090">
    <property type="entry name" value="PGBD-like"/>
    <property type="match status" value="1"/>
</dbReference>
<dbReference type="Proteomes" id="UP001223743">
    <property type="component" value="Unassembled WGS sequence"/>
</dbReference>
<keyword evidence="8" id="KW-0732">Signal</keyword>
<reference evidence="10 11" key="1">
    <citation type="submission" date="2023-07" db="EMBL/GenBank/DDBJ databases">
        <title>Genomic Encyclopedia of Type Strains, Phase IV (KMG-IV): sequencing the most valuable type-strain genomes for metagenomic binning, comparative biology and taxonomic classification.</title>
        <authorList>
            <person name="Goeker M."/>
        </authorList>
    </citation>
    <scope>NUCLEOTIDE SEQUENCE [LARGE SCALE GENOMIC DNA]</scope>
    <source>
        <strain evidence="10 11">B1-1</strain>
    </source>
</reference>
<organism evidence="10 11">
    <name type="scientific">Kaistia geumhonensis</name>
    <dbReference type="NCBI Taxonomy" id="410839"/>
    <lineage>
        <taxon>Bacteria</taxon>
        <taxon>Pseudomonadati</taxon>
        <taxon>Pseudomonadota</taxon>
        <taxon>Alphaproteobacteria</taxon>
        <taxon>Hyphomicrobiales</taxon>
        <taxon>Kaistiaceae</taxon>
        <taxon>Kaistia</taxon>
    </lineage>
</organism>
<keyword evidence="3" id="KW-0808">Transferase</keyword>
<dbReference type="InterPro" id="IPR005490">
    <property type="entry name" value="LD_TPept_cat_dom"/>
</dbReference>
<dbReference type="PANTHER" id="PTHR41533:SF1">
    <property type="entry name" value="L,D-TRANSPEPTIDASE YCBB-RELATED"/>
    <property type="match status" value="1"/>
</dbReference>
<feature type="active site" description="Proton donor/acceptor" evidence="7">
    <location>
        <position position="338"/>
    </location>
</feature>
<feature type="chain" id="PRO_5046156723" evidence="8">
    <location>
        <begin position="46"/>
        <end position="435"/>
    </location>
</feature>
<accession>A0ABU0M0H3</accession>